<evidence type="ECO:0000256" key="4">
    <source>
        <dbReference type="ARBA" id="ARBA00023136"/>
    </source>
</evidence>
<dbReference type="InterPro" id="IPR017452">
    <property type="entry name" value="GPCR_Rhodpsn_7TM"/>
</dbReference>
<dbReference type="PROSITE" id="PS50262">
    <property type="entry name" value="G_PROTEIN_RECEP_F1_2"/>
    <property type="match status" value="1"/>
</dbReference>
<keyword evidence="4 5" id="KW-0472">Membrane</keyword>
<keyword evidence="2 5" id="KW-0812">Transmembrane</keyword>
<dbReference type="AlphaFoldDB" id="A0A0N4UI51"/>
<protein>
    <submittedName>
        <fullName evidence="8">G_PROTEIN_RECEP_F1_2 domain-containing protein</fullName>
    </submittedName>
</protein>
<feature type="transmembrane region" description="Helical" evidence="5">
    <location>
        <begin position="15"/>
        <end position="37"/>
    </location>
</feature>
<feature type="transmembrane region" description="Helical" evidence="5">
    <location>
        <begin position="57"/>
        <end position="75"/>
    </location>
</feature>
<dbReference type="Proteomes" id="UP000038040">
    <property type="component" value="Unplaced"/>
</dbReference>
<name>A0A0N4UI51_DRAME</name>
<accession>A0A0N4UI51</accession>
<evidence type="ECO:0000259" key="6">
    <source>
        <dbReference type="PROSITE" id="PS50262"/>
    </source>
</evidence>
<evidence type="ECO:0000313" key="7">
    <source>
        <dbReference type="Proteomes" id="UP000038040"/>
    </source>
</evidence>
<proteinExistence type="predicted"/>
<dbReference type="PANTHER" id="PTHR47760:SF4">
    <property type="entry name" value="G-PROTEIN COUPLED RECEPTORS FAMILY 1 PROFILE DOMAIN-CONTAINING PROTEIN"/>
    <property type="match status" value="1"/>
</dbReference>
<dbReference type="PANTHER" id="PTHR47760">
    <property type="entry name" value="G-PROTEIN COUPLED RECEPTOR B0563.6-LIKE PROTEIN-RELATED"/>
    <property type="match status" value="1"/>
</dbReference>
<dbReference type="InterPro" id="IPR000276">
    <property type="entry name" value="GPCR_Rhodpsn"/>
</dbReference>
<feature type="transmembrane region" description="Helical" evidence="5">
    <location>
        <begin position="229"/>
        <end position="246"/>
    </location>
</feature>
<dbReference type="SUPFAM" id="SSF81321">
    <property type="entry name" value="Family A G protein-coupled receptor-like"/>
    <property type="match status" value="1"/>
</dbReference>
<dbReference type="Gene3D" id="1.20.1070.10">
    <property type="entry name" value="Rhodopsin 7-helix transmembrane proteins"/>
    <property type="match status" value="1"/>
</dbReference>
<comment type="subcellular location">
    <subcellularLocation>
        <location evidence="1">Membrane</location>
    </subcellularLocation>
</comment>
<feature type="transmembrane region" description="Helical" evidence="5">
    <location>
        <begin position="154"/>
        <end position="174"/>
    </location>
</feature>
<dbReference type="GO" id="GO:0016020">
    <property type="term" value="C:membrane"/>
    <property type="evidence" value="ECO:0007669"/>
    <property type="project" value="UniProtKB-SubCell"/>
</dbReference>
<evidence type="ECO:0000256" key="2">
    <source>
        <dbReference type="ARBA" id="ARBA00022692"/>
    </source>
</evidence>
<evidence type="ECO:0000313" key="8">
    <source>
        <dbReference type="WBParaSite" id="DME_0000726701-mRNA-1"/>
    </source>
</evidence>
<feature type="transmembrane region" description="Helical" evidence="5">
    <location>
        <begin position="96"/>
        <end position="116"/>
    </location>
</feature>
<dbReference type="GO" id="GO:0004930">
    <property type="term" value="F:G protein-coupled receptor activity"/>
    <property type="evidence" value="ECO:0007669"/>
    <property type="project" value="InterPro"/>
</dbReference>
<reference evidence="8" key="1">
    <citation type="submission" date="2016-04" db="UniProtKB">
        <authorList>
            <consortium name="WormBaseParasite"/>
        </authorList>
    </citation>
    <scope>IDENTIFICATION</scope>
</reference>
<dbReference type="InterPro" id="IPR053093">
    <property type="entry name" value="GPCR-like"/>
</dbReference>
<feature type="domain" description="G-protein coupled receptors family 1 profile" evidence="6">
    <location>
        <begin position="1"/>
        <end position="286"/>
    </location>
</feature>
<dbReference type="PROSITE" id="PS00237">
    <property type="entry name" value="G_PROTEIN_RECEP_F1_1"/>
    <property type="match status" value="1"/>
</dbReference>
<keyword evidence="3 5" id="KW-1133">Transmembrane helix</keyword>
<evidence type="ECO:0000256" key="3">
    <source>
        <dbReference type="ARBA" id="ARBA00022989"/>
    </source>
</evidence>
<dbReference type="WBParaSite" id="DME_0000726701-mRNA-1">
    <property type="protein sequence ID" value="DME_0000726701-mRNA-1"/>
    <property type="gene ID" value="DME_0000726701"/>
</dbReference>
<organism evidence="7 8">
    <name type="scientific">Dracunculus medinensis</name>
    <name type="common">Guinea worm</name>
    <dbReference type="NCBI Taxonomy" id="318479"/>
    <lineage>
        <taxon>Eukaryota</taxon>
        <taxon>Metazoa</taxon>
        <taxon>Ecdysozoa</taxon>
        <taxon>Nematoda</taxon>
        <taxon>Chromadorea</taxon>
        <taxon>Rhabditida</taxon>
        <taxon>Spirurina</taxon>
        <taxon>Dracunculoidea</taxon>
        <taxon>Dracunculidae</taxon>
        <taxon>Dracunculus</taxon>
    </lineage>
</organism>
<evidence type="ECO:0000256" key="1">
    <source>
        <dbReference type="ARBA" id="ARBA00004370"/>
    </source>
</evidence>
<evidence type="ECO:0000256" key="5">
    <source>
        <dbReference type="SAM" id="Phobius"/>
    </source>
</evidence>
<dbReference type="Pfam" id="PF00001">
    <property type="entry name" value="7tm_1"/>
    <property type="match status" value="1"/>
</dbReference>
<sequence>LVTLRSPTLQTVPFMYIRSIAIFDFIGLCLISLHFGLELVPKPSYSQMFYTTYVEECLINAFLVASVYCALLLTSERYLLITHPHKRRTTDPKYMAQMKIAILLLCCVVLHLPMAAQNKLRNNNGKWHKGNNIEFLCSEPVFTLYNYYKMSREFLRFLSIIIMVILNIIIARKLQITKKKRRLMILRPTTNPLNTKKTKTTTFHVRYSSQDHSTRTENSLMRSFTEKKLTALMVAICLIFMIGNLPQTFVMVLQNEARETNYEFQFIRNIANLFEVLNHCLNFYVFCMASSEYMRAFITKCMCLHGIFSHITWYKRSINFPENNK</sequence>